<reference evidence="2 3" key="1">
    <citation type="submission" date="2019-03" db="EMBL/GenBank/DDBJ databases">
        <title>Sequencing 23 genomes of Wallemia ichthyophaga.</title>
        <authorList>
            <person name="Gostincar C."/>
        </authorList>
    </citation>
    <scope>NUCLEOTIDE SEQUENCE [LARGE SCALE GENOMIC DNA]</scope>
    <source>
        <strain evidence="2 3">EXF-6200</strain>
    </source>
</reference>
<feature type="compositionally biased region" description="Basic residues" evidence="1">
    <location>
        <begin position="63"/>
        <end position="72"/>
    </location>
</feature>
<gene>
    <name evidence="2" type="ORF">E3P86_01976</name>
</gene>
<dbReference type="AlphaFoldDB" id="A0A4T0J5E0"/>
<evidence type="ECO:0000313" key="3">
    <source>
        <dbReference type="Proteomes" id="UP000310689"/>
    </source>
</evidence>
<evidence type="ECO:0000256" key="1">
    <source>
        <dbReference type="SAM" id="MobiDB-lite"/>
    </source>
</evidence>
<evidence type="ECO:0000313" key="2">
    <source>
        <dbReference type="EMBL" id="TIB37919.1"/>
    </source>
</evidence>
<dbReference type="Proteomes" id="UP000310689">
    <property type="component" value="Unassembled WGS sequence"/>
</dbReference>
<feature type="region of interest" description="Disordered" evidence="1">
    <location>
        <begin position="1"/>
        <end position="81"/>
    </location>
</feature>
<dbReference type="EMBL" id="SPOI01000085">
    <property type="protein sequence ID" value="TIB37919.1"/>
    <property type="molecule type" value="Genomic_DNA"/>
</dbReference>
<feature type="region of interest" description="Disordered" evidence="1">
    <location>
        <begin position="217"/>
        <end position="243"/>
    </location>
</feature>
<proteinExistence type="predicted"/>
<sequence length="271" mass="29092">MSSNGKTEMAEEEIDYSSSASDSEHEANETLVSPNQTVEAAAEIVEDSQQGNPSQPTQPAKKNAPRKQRKKSAPGTFSDATNVINTTGQVVDTASKTVDVTQQPLDVLKEATSVAQPAVQAVQGVQGAVQTGKKNDKGNNPISLRLGETARRCVPQASRIGSRIAIAPHFQFFTSSSINTLSRSMSLEKGKQKENVDVSRIDRGLMESYAELGRQAIGPTHTDLTADKNGGPLKESRNVTQEEERDDALGLRLDLNLARLHGDVVLTLLTS</sequence>
<name>A0A4T0J5E0_WALIC</name>
<accession>A0A4T0J5E0</accession>
<organism evidence="2 3">
    <name type="scientific">Wallemia ichthyophaga</name>
    <dbReference type="NCBI Taxonomy" id="245174"/>
    <lineage>
        <taxon>Eukaryota</taxon>
        <taxon>Fungi</taxon>
        <taxon>Dikarya</taxon>
        <taxon>Basidiomycota</taxon>
        <taxon>Wallemiomycotina</taxon>
        <taxon>Wallemiomycetes</taxon>
        <taxon>Wallemiales</taxon>
        <taxon>Wallemiaceae</taxon>
        <taxon>Wallemia</taxon>
    </lineage>
</organism>
<protein>
    <submittedName>
        <fullName evidence="2">Uncharacterized protein</fullName>
    </submittedName>
</protein>
<feature type="compositionally biased region" description="Polar residues" evidence="1">
    <location>
        <begin position="47"/>
        <end position="60"/>
    </location>
</feature>
<comment type="caution">
    <text evidence="2">The sequence shown here is derived from an EMBL/GenBank/DDBJ whole genome shotgun (WGS) entry which is preliminary data.</text>
</comment>